<dbReference type="GO" id="GO:0004479">
    <property type="term" value="F:methionyl-tRNA formyltransferase activity"/>
    <property type="evidence" value="ECO:0007669"/>
    <property type="project" value="TreeGrafter"/>
</dbReference>
<dbReference type="Gene3D" id="3.40.50.12230">
    <property type="match status" value="1"/>
</dbReference>
<dbReference type="SUPFAM" id="SSF53328">
    <property type="entry name" value="Formyltransferase"/>
    <property type="match status" value="1"/>
</dbReference>
<feature type="domain" description="Formyl transferase C-terminal" evidence="2">
    <location>
        <begin position="204"/>
        <end position="286"/>
    </location>
</feature>
<evidence type="ECO:0000259" key="1">
    <source>
        <dbReference type="Pfam" id="PF00551"/>
    </source>
</evidence>
<dbReference type="AlphaFoldDB" id="A0A382RGQ3"/>
<organism evidence="3">
    <name type="scientific">marine metagenome</name>
    <dbReference type="NCBI Taxonomy" id="408172"/>
    <lineage>
        <taxon>unclassified sequences</taxon>
        <taxon>metagenomes</taxon>
        <taxon>ecological metagenomes</taxon>
    </lineage>
</organism>
<accession>A0A382RGQ3</accession>
<reference evidence="3" key="1">
    <citation type="submission" date="2018-05" db="EMBL/GenBank/DDBJ databases">
        <authorList>
            <person name="Lanie J.A."/>
            <person name="Ng W.-L."/>
            <person name="Kazmierczak K.M."/>
            <person name="Andrzejewski T.M."/>
            <person name="Davidsen T.M."/>
            <person name="Wayne K.J."/>
            <person name="Tettelin H."/>
            <person name="Glass J.I."/>
            <person name="Rusch D."/>
            <person name="Podicherti R."/>
            <person name="Tsui H.-C.T."/>
            <person name="Winkler M.E."/>
        </authorList>
    </citation>
    <scope>NUCLEOTIDE SEQUENCE</scope>
</reference>
<dbReference type="PANTHER" id="PTHR11138:SF5">
    <property type="entry name" value="METHIONYL-TRNA FORMYLTRANSFERASE, MITOCHONDRIAL"/>
    <property type="match status" value="1"/>
</dbReference>
<feature type="non-terminal residue" evidence="3">
    <location>
        <position position="295"/>
    </location>
</feature>
<dbReference type="SUPFAM" id="SSF50486">
    <property type="entry name" value="FMT C-terminal domain-like"/>
    <property type="match status" value="1"/>
</dbReference>
<sequence>MNIIFIGGVKFSLDLLKSILENNWSVSSVFSYDDSKKKIYSDFASLDETTSRFNVKHFKVININDENNVEIIKKIKPDLILVMGWSQLLSNDILKIPKLGVIGSHPTELPKYRGRAPIPWSILKGLKESALTFFYVGEGTDDGDILAQQKFKITDSDDATSIYDKITEIGKTMILENLQLIRDGKIKKRKQNSAEFIEYWPKRKPEDGKIIWSKTAKDIHNLIRATTHPYPGAFIIFKNSKLKIWKSSYIDNDNSEPGKIIDVTKHFLKVGTGKGTITLEKRNFEANDIDVNELF</sequence>
<dbReference type="Pfam" id="PF00551">
    <property type="entry name" value="Formyl_trans_N"/>
    <property type="match status" value="1"/>
</dbReference>
<name>A0A382RGQ3_9ZZZZ</name>
<dbReference type="InterPro" id="IPR036477">
    <property type="entry name" value="Formyl_transf_N_sf"/>
</dbReference>
<protein>
    <recommendedName>
        <fullName evidence="4">Methionyl-tRNA formyltransferase</fullName>
    </recommendedName>
</protein>
<dbReference type="InterPro" id="IPR005793">
    <property type="entry name" value="Formyl_trans_C"/>
</dbReference>
<evidence type="ECO:0008006" key="4">
    <source>
        <dbReference type="Google" id="ProtNLM"/>
    </source>
</evidence>
<evidence type="ECO:0000259" key="2">
    <source>
        <dbReference type="Pfam" id="PF02911"/>
    </source>
</evidence>
<dbReference type="Pfam" id="PF02911">
    <property type="entry name" value="Formyl_trans_C"/>
    <property type="match status" value="1"/>
</dbReference>
<dbReference type="PANTHER" id="PTHR11138">
    <property type="entry name" value="METHIONYL-TRNA FORMYLTRANSFERASE"/>
    <property type="match status" value="1"/>
</dbReference>
<dbReference type="InterPro" id="IPR002376">
    <property type="entry name" value="Formyl_transf_N"/>
</dbReference>
<proteinExistence type="predicted"/>
<dbReference type="EMBL" id="UINC01121615">
    <property type="protein sequence ID" value="SVC96904.1"/>
    <property type="molecule type" value="Genomic_DNA"/>
</dbReference>
<evidence type="ECO:0000313" key="3">
    <source>
        <dbReference type="EMBL" id="SVC96904.1"/>
    </source>
</evidence>
<gene>
    <name evidence="3" type="ORF">METZ01_LOCUS349758</name>
</gene>
<feature type="domain" description="Formyl transferase N-terminal" evidence="1">
    <location>
        <begin position="1"/>
        <end position="176"/>
    </location>
</feature>
<dbReference type="InterPro" id="IPR011034">
    <property type="entry name" value="Formyl_transferase-like_C_sf"/>
</dbReference>
<dbReference type="GO" id="GO:0005829">
    <property type="term" value="C:cytosol"/>
    <property type="evidence" value="ECO:0007669"/>
    <property type="project" value="TreeGrafter"/>
</dbReference>